<reference evidence="3" key="1">
    <citation type="journal article" date="2008" name="Nat. Genet.">
        <title>The Pristionchus pacificus genome provides a unique perspective on nematode lifestyle and parasitism.</title>
        <authorList>
            <person name="Dieterich C."/>
            <person name="Clifton S.W."/>
            <person name="Schuster L.N."/>
            <person name="Chinwalla A."/>
            <person name="Delehaunty K."/>
            <person name="Dinkelacker I."/>
            <person name="Fulton L."/>
            <person name="Fulton R."/>
            <person name="Godfrey J."/>
            <person name="Minx P."/>
            <person name="Mitreva M."/>
            <person name="Roeseler W."/>
            <person name="Tian H."/>
            <person name="Witte H."/>
            <person name="Yang S.P."/>
            <person name="Wilson R.K."/>
            <person name="Sommer R.J."/>
        </authorList>
    </citation>
    <scope>NUCLEOTIDE SEQUENCE [LARGE SCALE GENOMIC DNA]</scope>
    <source>
        <strain evidence="3">PS312</strain>
    </source>
</reference>
<dbReference type="PROSITE" id="PS50084">
    <property type="entry name" value="KH_TYPE_1"/>
    <property type="match status" value="1"/>
</dbReference>
<dbReference type="CDD" id="cd20407">
    <property type="entry name" value="Tudor_AKAP1"/>
    <property type="match status" value="1"/>
</dbReference>
<feature type="compositionally biased region" description="Low complexity" evidence="1">
    <location>
        <begin position="267"/>
        <end position="276"/>
    </location>
</feature>
<dbReference type="Pfam" id="PF00567">
    <property type="entry name" value="TUDOR"/>
    <property type="match status" value="1"/>
</dbReference>
<dbReference type="GO" id="GO:0005739">
    <property type="term" value="C:mitochondrion"/>
    <property type="evidence" value="ECO:0007669"/>
    <property type="project" value="UniProtKB-ARBA"/>
</dbReference>
<gene>
    <name evidence="2" type="primary">WBGene00275971</name>
</gene>
<dbReference type="Gene3D" id="3.30.1370.10">
    <property type="entry name" value="K Homology domain, type 1"/>
    <property type="match status" value="1"/>
</dbReference>
<dbReference type="InterPro" id="IPR050621">
    <property type="entry name" value="Tudor_domain_containing"/>
</dbReference>
<dbReference type="AlphaFoldDB" id="A0A2A6BA86"/>
<dbReference type="InterPro" id="IPR035437">
    <property type="entry name" value="SNase_OB-fold_sf"/>
</dbReference>
<proteinExistence type="predicted"/>
<protein>
    <submittedName>
        <fullName evidence="2">Akap-1</fullName>
    </submittedName>
</protein>
<feature type="compositionally biased region" description="Polar residues" evidence="1">
    <location>
        <begin position="648"/>
        <end position="665"/>
    </location>
</feature>
<evidence type="ECO:0000313" key="3">
    <source>
        <dbReference type="Proteomes" id="UP000005239"/>
    </source>
</evidence>
<feature type="region of interest" description="Disordered" evidence="1">
    <location>
        <begin position="252"/>
        <end position="323"/>
    </location>
</feature>
<dbReference type="CDD" id="cd22395">
    <property type="entry name" value="KH-I_AKAP1"/>
    <property type="match status" value="1"/>
</dbReference>
<dbReference type="InterPro" id="IPR036612">
    <property type="entry name" value="KH_dom_type_1_sf"/>
</dbReference>
<feature type="region of interest" description="Disordered" evidence="1">
    <location>
        <begin position="133"/>
        <end position="167"/>
    </location>
</feature>
<name>A0A2A6BA86_PRIPA</name>
<feature type="region of interest" description="Disordered" evidence="1">
    <location>
        <begin position="645"/>
        <end position="665"/>
    </location>
</feature>
<feature type="compositionally biased region" description="Polar residues" evidence="1">
    <location>
        <begin position="305"/>
        <end position="322"/>
    </location>
</feature>
<evidence type="ECO:0000313" key="2">
    <source>
        <dbReference type="EnsemblMetazoa" id="PPA37602.1"/>
    </source>
</evidence>
<dbReference type="InterPro" id="IPR004088">
    <property type="entry name" value="KH_dom_type_1"/>
</dbReference>
<feature type="compositionally biased region" description="Low complexity" evidence="1">
    <location>
        <begin position="137"/>
        <end position="149"/>
    </location>
</feature>
<dbReference type="SUPFAM" id="SSF50199">
    <property type="entry name" value="Staphylococcal nuclease"/>
    <property type="match status" value="1"/>
</dbReference>
<dbReference type="PROSITE" id="PS50304">
    <property type="entry name" value="TUDOR"/>
    <property type="match status" value="1"/>
</dbReference>
<dbReference type="InterPro" id="IPR002999">
    <property type="entry name" value="Tudor"/>
</dbReference>
<accession>A0A8R1YZY1</accession>
<dbReference type="InterPro" id="IPR047367">
    <property type="entry name" value="Tudor_AKAP1"/>
</dbReference>
<organism evidence="2 3">
    <name type="scientific">Pristionchus pacificus</name>
    <name type="common">Parasitic nematode worm</name>
    <dbReference type="NCBI Taxonomy" id="54126"/>
    <lineage>
        <taxon>Eukaryota</taxon>
        <taxon>Metazoa</taxon>
        <taxon>Ecdysozoa</taxon>
        <taxon>Nematoda</taxon>
        <taxon>Chromadorea</taxon>
        <taxon>Rhabditida</taxon>
        <taxon>Rhabditina</taxon>
        <taxon>Diplogasteromorpha</taxon>
        <taxon>Diplogasteroidea</taxon>
        <taxon>Neodiplogasteridae</taxon>
        <taxon>Pristionchus</taxon>
    </lineage>
</organism>
<dbReference type="GO" id="GO:0003723">
    <property type="term" value="F:RNA binding"/>
    <property type="evidence" value="ECO:0007669"/>
    <property type="project" value="UniProtKB-UniRule"/>
</dbReference>
<accession>A0A2A6BA86</accession>
<keyword evidence="3" id="KW-1185">Reference proteome</keyword>
<dbReference type="PANTHER" id="PTHR22948">
    <property type="entry name" value="TUDOR DOMAIN CONTAINING PROTEIN"/>
    <property type="match status" value="1"/>
</dbReference>
<dbReference type="SMART" id="SM00322">
    <property type="entry name" value="KH"/>
    <property type="match status" value="1"/>
</dbReference>
<reference evidence="2" key="2">
    <citation type="submission" date="2022-06" db="UniProtKB">
        <authorList>
            <consortium name="EnsemblMetazoa"/>
        </authorList>
    </citation>
    <scope>IDENTIFICATION</scope>
    <source>
        <strain evidence="2">PS312</strain>
    </source>
</reference>
<dbReference type="EnsemblMetazoa" id="PPA37602.1">
    <property type="protein sequence ID" value="PPA37602.1"/>
    <property type="gene ID" value="WBGene00275971"/>
</dbReference>
<evidence type="ECO:0000256" key="1">
    <source>
        <dbReference type="SAM" id="MobiDB-lite"/>
    </source>
</evidence>
<dbReference type="SUPFAM" id="SSF63748">
    <property type="entry name" value="Tudor/PWWP/MBT"/>
    <property type="match status" value="1"/>
</dbReference>
<dbReference type="Proteomes" id="UP000005239">
    <property type="component" value="Unassembled WGS sequence"/>
</dbReference>
<dbReference type="Gene3D" id="2.40.50.90">
    <property type="match status" value="1"/>
</dbReference>
<dbReference type="InterPro" id="IPR047368">
    <property type="entry name" value="KH-I_AKAP1"/>
</dbReference>
<dbReference type="Pfam" id="PF00013">
    <property type="entry name" value="KH_1"/>
    <property type="match status" value="1"/>
</dbReference>
<dbReference type="InterPro" id="IPR004087">
    <property type="entry name" value="KH_dom"/>
</dbReference>
<dbReference type="PANTHER" id="PTHR22948:SF65">
    <property type="entry name" value="A-KINASE ANCHORING PROTEIN 1"/>
    <property type="match status" value="1"/>
</dbReference>
<sequence>MYYPHMTHSPGGGEGGAIAAAAAEAAASFFAAASVVEAAGGLPAASTFGYLLPQYASGHGVIPAVAALAGAPLYRTTAVPPPPPVPHVAYFAYAPNTAPITVSITYPSSSSSSSSGYFDSPFRPCSRTQWANAPCTSSDDANSSASSLSGFRVGADAPTTPRRDRFRFGHGDWSASLSLDDAEASTMTSSPPCFPAIVDEPECLEVQPVDSMFGAGDWTIKAVVKGAMVMGGVGAGGKGVGALTGGLASQGGDGPCETMGAMRRDSASSGASSVGESSEEEESCSSSSGHSDAVTADSGRATGGLASSLSPMDNSATTTPNGTMFDANPMYEFEIPNSLVGLIIGVKGKTIKELSMRTDVRMLIRQHHETAKVDSHQICQVRGKREKINRCLQMLRKRFPPGRFPELNLQPVLPPALPTNLADLLNAQPSWLTLPESVACEAAVAHLIDAGHLFIQQPTHPSYSSLALLDQYMIRLYTQSEGIPEVPHPCETGLLCAAPVMQAWFRAVIVMYFADEDEALVRFVDYGGYAKIPRGDLRQIRTDLMTLPFQATECFLANVQPVDGTSAWSVEATEYLRELLFGKVVDVTLIGYSVDEKIPVVEIDVIDETHGTKQRVDRLMINAGFAKAADPSKVQRIPKLTADKKPQLNKQGSYTTSGGSTVMAF</sequence>
<dbReference type="SUPFAM" id="SSF54791">
    <property type="entry name" value="Eukaryotic type KH-domain (KH-domain type I)"/>
    <property type="match status" value="1"/>
</dbReference>
<dbReference type="SMART" id="SM00333">
    <property type="entry name" value="TUDOR"/>
    <property type="match status" value="1"/>
</dbReference>
<dbReference type="Gene3D" id="2.30.30.140">
    <property type="match status" value="1"/>
</dbReference>